<dbReference type="EMBL" id="LN997846">
    <property type="protein sequence ID" value="CUW33528.1"/>
    <property type="molecule type" value="Genomic_DNA"/>
</dbReference>
<sequence length="450" mass="50191">MVDLNKDDVALITQAIAIGFSPAGVALDVADLARASYNLYQEKSDDNYFEVILCVIGFIPGPGDGLKAGLRIVNRKPEILFELIRFIMTHCKIYGNPEQWLSEIISDTKIRELIRSGKREALNASNKNIGNRWAKYWINQSIEITFNFLEASISSLVQLLARKVLHWKTKIPKSSADKRHVGGGKGHQNNSAHGTTYDGKTGQNGNGHGSKGKTLSKVDISKVLSNLEVGGVGEHMADYWVANKLAIPAVHDSGQQLTPKLQRPMTKLHIGIHDQGIDAIWKSDKKNIGIMNTKSYAIIEAKASLSMGKGTGPGSLLNDLDKQQDTRERHIERASAKKEKRAEKKLIPKKKFLINQQMSDEWVKKRLRATSLRNVEIAGFSRHLLYFNYAHPETVEHLNVLAISIQDNQPVDHSEHLNEHTPSNFWGAAKIDEALNNRVTRANIKNGHTK</sequence>
<feature type="region of interest" description="Disordered" evidence="1">
    <location>
        <begin position="175"/>
        <end position="214"/>
    </location>
</feature>
<dbReference type="InterPro" id="IPR049802">
    <property type="entry name" value="RhsC-like_FIX"/>
</dbReference>
<dbReference type="Proteomes" id="UP000480763">
    <property type="component" value="Unassembled WGS sequence"/>
</dbReference>
<dbReference type="RefSeq" id="WP_031966934.1">
    <property type="nucleotide sequence ID" value="NZ_CAUYZO010000011.1"/>
</dbReference>
<dbReference type="Proteomes" id="UP000066661">
    <property type="component" value="Chromosome I"/>
</dbReference>
<evidence type="ECO:0000313" key="4">
    <source>
        <dbReference type="Proteomes" id="UP000066661"/>
    </source>
</evidence>
<organism evidence="3 5">
    <name type="scientific">Acinetobacter baumannii</name>
    <dbReference type="NCBI Taxonomy" id="470"/>
    <lineage>
        <taxon>Bacteria</taxon>
        <taxon>Pseudomonadati</taxon>
        <taxon>Pseudomonadota</taxon>
        <taxon>Gammaproteobacteria</taxon>
        <taxon>Moraxellales</taxon>
        <taxon>Moraxellaceae</taxon>
        <taxon>Acinetobacter</taxon>
        <taxon>Acinetobacter calcoaceticus/baumannii complex</taxon>
    </lineage>
</organism>
<accession>A0A4V1VZW5</accession>
<reference evidence="3 5" key="2">
    <citation type="journal article" date="2017" name="Ann. Clin. Microbiol. Antimicrob.">
        <title>New eight genes identified at the clinical multidrug-resistant Acinetobacter baumannii DMS06669 strain in a Vietnam hospital.</title>
        <authorList>
            <person name="Si-Tuan N."/>
            <person name="Ngoc H.M."/>
            <person name="Hang P.T.T."/>
            <person name="Nguyen C."/>
            <person name="Van P.H."/>
            <person name="Huong N.T."/>
        </authorList>
    </citation>
    <scope>NUCLEOTIDE SEQUENCE [LARGE SCALE GENOMIC DNA]</scope>
    <source>
        <strain evidence="3 5">DMS06669</strain>
    </source>
</reference>
<evidence type="ECO:0000313" key="5">
    <source>
        <dbReference type="Proteomes" id="UP000480763"/>
    </source>
</evidence>
<reference evidence="3" key="3">
    <citation type="submission" date="2019-12" db="EMBL/GenBank/DDBJ databases">
        <authorList>
            <person name="Nguyen S.-T."/>
        </authorList>
    </citation>
    <scope>NUCLEOTIDE SEQUENCE</scope>
    <source>
        <strain evidence="3">DMS06669</strain>
    </source>
</reference>
<evidence type="ECO:0000313" key="2">
    <source>
        <dbReference type="EMBL" id="CUW33528.1"/>
    </source>
</evidence>
<dbReference type="AlphaFoldDB" id="A0A4V1VZW5"/>
<name>A0A4V1VZW5_ACIBA</name>
<protein>
    <submittedName>
        <fullName evidence="3">Uncharacterized protein</fullName>
    </submittedName>
</protein>
<evidence type="ECO:0000256" key="1">
    <source>
        <dbReference type="SAM" id="MobiDB-lite"/>
    </source>
</evidence>
<evidence type="ECO:0000313" key="3">
    <source>
        <dbReference type="EMBL" id="MYM76395.1"/>
    </source>
</evidence>
<reference evidence="2 4" key="1">
    <citation type="submission" date="2015-12" db="EMBL/GenBank/DDBJ databases">
        <authorList>
            <person name="Wibberg D."/>
        </authorList>
    </citation>
    <scope>NUCLEOTIDE SEQUENCE [LARGE SCALE GENOMIC DNA]</scope>
    <source>
        <strain evidence="2">R2091</strain>
    </source>
</reference>
<proteinExistence type="predicted"/>
<dbReference type="EMBL" id="WWCH01000001">
    <property type="protein sequence ID" value="MYM76395.1"/>
    <property type="molecule type" value="Genomic_DNA"/>
</dbReference>
<gene>
    <name evidence="2" type="ORF">ABR2091_0090</name>
    <name evidence="3" type="ORF">GSE42_00335</name>
</gene>
<dbReference type="CDD" id="cd20746">
    <property type="entry name" value="FIX_Ntox15_NUC_DUF4112_RhsA-like"/>
    <property type="match status" value="1"/>
</dbReference>